<dbReference type="AlphaFoldDB" id="V5GP06"/>
<accession>V5GP06</accession>
<feature type="compositionally biased region" description="Polar residues" evidence="1">
    <location>
        <begin position="155"/>
        <end position="170"/>
    </location>
</feature>
<organism evidence="2">
    <name type="scientific">Ixodes ricinus</name>
    <name type="common">Common tick</name>
    <name type="synonym">Acarus ricinus</name>
    <dbReference type="NCBI Taxonomy" id="34613"/>
    <lineage>
        <taxon>Eukaryota</taxon>
        <taxon>Metazoa</taxon>
        <taxon>Ecdysozoa</taxon>
        <taxon>Arthropoda</taxon>
        <taxon>Chelicerata</taxon>
        <taxon>Arachnida</taxon>
        <taxon>Acari</taxon>
        <taxon>Parasitiformes</taxon>
        <taxon>Ixodida</taxon>
        <taxon>Ixodoidea</taxon>
        <taxon>Ixodidae</taxon>
        <taxon>Ixodinae</taxon>
        <taxon>Ixodes</taxon>
    </lineage>
</organism>
<protein>
    <submittedName>
        <fullName evidence="2">Uncharacterized protein</fullName>
    </submittedName>
</protein>
<evidence type="ECO:0000256" key="1">
    <source>
        <dbReference type="SAM" id="MobiDB-lite"/>
    </source>
</evidence>
<feature type="region of interest" description="Disordered" evidence="1">
    <location>
        <begin position="108"/>
        <end position="182"/>
    </location>
</feature>
<reference evidence="2" key="1">
    <citation type="journal article" date="2015" name="Sci. Rep.">
        <title>Tissue- and time-dependent transcription in Ixodes ricinus salivary glands and midguts when blood feeding on the vertebrate host.</title>
        <authorList>
            <person name="Kotsyfakis M."/>
            <person name="Schwarz A."/>
            <person name="Erhart J."/>
            <person name="Ribeiro J.M."/>
        </authorList>
    </citation>
    <scope>NUCLEOTIDE SEQUENCE</scope>
    <source>
        <tissue evidence="2">Salivary gland and midgut</tissue>
    </source>
</reference>
<name>V5GP06_IXORI</name>
<evidence type="ECO:0000313" key="2">
    <source>
        <dbReference type="EMBL" id="JAB72115.1"/>
    </source>
</evidence>
<feature type="compositionally biased region" description="Polar residues" evidence="1">
    <location>
        <begin position="108"/>
        <end position="117"/>
    </location>
</feature>
<sequence length="182" mass="20284">MAIIYKRLFGYSRDHTLCKSVVSMLLACAPGTAGYAGRMLSEMIRASVNFGGSAKSVSANITTRQFQRRYEEVLKYMQPRVRASRPYLKINVPFHNPHQKFLPTTSHLSHEVTGTTQPPVYSTHTHPPPTSRPHPATTGPTTPETNHHVPPRATTIPTQRSLQIPTNQMQPHPADASNLDYC</sequence>
<dbReference type="EMBL" id="GANP01012353">
    <property type="protein sequence ID" value="JAB72115.1"/>
    <property type="molecule type" value="mRNA"/>
</dbReference>
<proteinExistence type="evidence at transcript level"/>